<evidence type="ECO:0000256" key="1">
    <source>
        <dbReference type="ARBA" id="ARBA00000847"/>
    </source>
</evidence>
<sequence>MVKEREMRWETLDSEYVIRRPWLTARRDKVRLPTGAVNDEYYVLEYPDWVNVIAITADGMFVFVRQYRHGIAETSFEICAGVMEDGEQPVDAIKRELEEETGYAGGRWTELMTLSQNSSTCNNITHCFVAEGVEKKHMQHLDDTEDIDVFLFTKDEVRGMLERNEIKQALMAAPLWRYICNGV</sequence>
<keyword evidence="10" id="KW-1185">Reference proteome</keyword>
<reference evidence="9 10" key="1">
    <citation type="submission" date="2020-05" db="EMBL/GenBank/DDBJ databases">
        <title>Distinct polysaccharide utilization as determinants for interspecies competition between intestinal Prevotella spp.</title>
        <authorList>
            <person name="Galvez E.J.C."/>
            <person name="Iljazovic A."/>
            <person name="Strowig T."/>
        </authorList>
    </citation>
    <scope>NUCLEOTIDE SEQUENCE [LARGE SCALE GENOMIC DNA]</scope>
    <source>
        <strain evidence="9 10">PCHR</strain>
    </source>
</reference>
<name>A0ABX2AZX4_9BACT</name>
<dbReference type="PROSITE" id="PS00893">
    <property type="entry name" value="NUDIX_BOX"/>
    <property type="match status" value="1"/>
</dbReference>
<accession>A0ABX2AZX4</accession>
<dbReference type="PANTHER" id="PTHR11839:SF18">
    <property type="entry name" value="NUDIX HYDROLASE DOMAIN-CONTAINING PROTEIN"/>
    <property type="match status" value="1"/>
</dbReference>
<dbReference type="SUPFAM" id="SSF55811">
    <property type="entry name" value="Nudix"/>
    <property type="match status" value="1"/>
</dbReference>
<dbReference type="InterPro" id="IPR015797">
    <property type="entry name" value="NUDIX_hydrolase-like_dom_sf"/>
</dbReference>
<comment type="similarity">
    <text evidence="3">Belongs to the Nudix hydrolase family. NudK subfamily.</text>
</comment>
<evidence type="ECO:0000256" key="7">
    <source>
        <dbReference type="ARBA" id="ARBA00032272"/>
    </source>
</evidence>
<evidence type="ECO:0000259" key="8">
    <source>
        <dbReference type="PROSITE" id="PS51462"/>
    </source>
</evidence>
<dbReference type="GO" id="GO:0016787">
    <property type="term" value="F:hydrolase activity"/>
    <property type="evidence" value="ECO:0007669"/>
    <property type="project" value="UniProtKB-KW"/>
</dbReference>
<gene>
    <name evidence="9" type="ORF">HPS54_02230</name>
</gene>
<comment type="caution">
    <text evidence="9">The sequence shown here is derived from an EMBL/GenBank/DDBJ whole genome shotgun (WGS) entry which is preliminary data.</text>
</comment>
<evidence type="ECO:0000256" key="6">
    <source>
        <dbReference type="ARBA" id="ARBA00032162"/>
    </source>
</evidence>
<evidence type="ECO:0000256" key="2">
    <source>
        <dbReference type="ARBA" id="ARBA00001946"/>
    </source>
</evidence>
<comment type="cofactor">
    <cofactor evidence="2">
        <name>Mg(2+)</name>
        <dbReference type="ChEBI" id="CHEBI:18420"/>
    </cofactor>
</comment>
<organism evidence="9 10">
    <name type="scientific">Xylanibacter caecicola</name>
    <dbReference type="NCBI Taxonomy" id="2736294"/>
    <lineage>
        <taxon>Bacteria</taxon>
        <taxon>Pseudomonadati</taxon>
        <taxon>Bacteroidota</taxon>
        <taxon>Bacteroidia</taxon>
        <taxon>Bacteroidales</taxon>
        <taxon>Prevotellaceae</taxon>
        <taxon>Xylanibacter</taxon>
    </lineage>
</organism>
<proteinExistence type="inferred from homology"/>
<evidence type="ECO:0000256" key="3">
    <source>
        <dbReference type="ARBA" id="ARBA00007275"/>
    </source>
</evidence>
<dbReference type="EMBL" id="JABKKJ010000002">
    <property type="protein sequence ID" value="NPE24347.1"/>
    <property type="molecule type" value="Genomic_DNA"/>
</dbReference>
<dbReference type="PANTHER" id="PTHR11839">
    <property type="entry name" value="UDP/ADP-SUGAR PYROPHOSPHATASE"/>
    <property type="match status" value="1"/>
</dbReference>
<dbReference type="Gene3D" id="3.90.79.10">
    <property type="entry name" value="Nucleoside Triphosphate Pyrophosphohydrolase"/>
    <property type="match status" value="1"/>
</dbReference>
<dbReference type="InterPro" id="IPR000086">
    <property type="entry name" value="NUDIX_hydrolase_dom"/>
</dbReference>
<comment type="catalytic activity">
    <reaction evidence="1">
        <text>GDP-alpha-D-mannose + H2O = alpha-D-mannose 1-phosphate + GMP + 2 H(+)</text>
        <dbReference type="Rhea" id="RHEA:27978"/>
        <dbReference type="ChEBI" id="CHEBI:15377"/>
        <dbReference type="ChEBI" id="CHEBI:15378"/>
        <dbReference type="ChEBI" id="CHEBI:57527"/>
        <dbReference type="ChEBI" id="CHEBI:58115"/>
        <dbReference type="ChEBI" id="CHEBI:58409"/>
    </reaction>
</comment>
<evidence type="ECO:0000256" key="5">
    <source>
        <dbReference type="ARBA" id="ARBA00022801"/>
    </source>
</evidence>
<dbReference type="RefSeq" id="WP_172343847.1">
    <property type="nucleotide sequence ID" value="NZ_CATJFF010000073.1"/>
</dbReference>
<feature type="domain" description="Nudix hydrolase" evidence="8">
    <location>
        <begin position="45"/>
        <end position="174"/>
    </location>
</feature>
<dbReference type="PROSITE" id="PS51462">
    <property type="entry name" value="NUDIX"/>
    <property type="match status" value="1"/>
</dbReference>
<evidence type="ECO:0000313" key="9">
    <source>
        <dbReference type="EMBL" id="NPE24347.1"/>
    </source>
</evidence>
<dbReference type="InterPro" id="IPR020084">
    <property type="entry name" value="NUDIX_hydrolase_CS"/>
</dbReference>
<protein>
    <recommendedName>
        <fullName evidence="4">GDP-mannose pyrophosphatase</fullName>
    </recommendedName>
    <alternativeName>
        <fullName evidence="6">GDP-mannose hydrolase</fullName>
    </alternativeName>
    <alternativeName>
        <fullName evidence="7">GDPMK</fullName>
    </alternativeName>
</protein>
<dbReference type="Proteomes" id="UP000820977">
    <property type="component" value="Unassembled WGS sequence"/>
</dbReference>
<evidence type="ECO:0000256" key="4">
    <source>
        <dbReference type="ARBA" id="ARBA00016377"/>
    </source>
</evidence>
<keyword evidence="5 9" id="KW-0378">Hydrolase</keyword>
<dbReference type="CDD" id="cd03424">
    <property type="entry name" value="NUDIX_ADPRase_Nudt5_UGPPase_Nudt14"/>
    <property type="match status" value="1"/>
</dbReference>
<evidence type="ECO:0000313" key="10">
    <source>
        <dbReference type="Proteomes" id="UP000820977"/>
    </source>
</evidence>
<dbReference type="Pfam" id="PF00293">
    <property type="entry name" value="NUDIX"/>
    <property type="match status" value="1"/>
</dbReference>